<proteinExistence type="predicted"/>
<reference evidence="2" key="1">
    <citation type="journal article" date="2019" name="Int. J. Syst. Evol. Microbiol.">
        <title>The Global Catalogue of Microorganisms (GCM) 10K type strain sequencing project: providing services to taxonomists for standard genome sequencing and annotation.</title>
        <authorList>
            <consortium name="The Broad Institute Genomics Platform"/>
            <consortium name="The Broad Institute Genome Sequencing Center for Infectious Disease"/>
            <person name="Wu L."/>
            <person name="Ma J."/>
        </authorList>
    </citation>
    <scope>NUCLEOTIDE SEQUENCE [LARGE SCALE GENOMIC DNA]</scope>
    <source>
        <strain evidence="2">CCUG 62215</strain>
    </source>
</reference>
<protein>
    <submittedName>
        <fullName evidence="1">Uncharacterized protein</fullName>
    </submittedName>
</protein>
<evidence type="ECO:0000313" key="1">
    <source>
        <dbReference type="EMBL" id="MFD1062067.1"/>
    </source>
</evidence>
<sequence>SPTYENPCGFSIRFVFANLVAQTRNEIIHKTVVPNYHETMNKRDYYSVRTGKIKPKKEIDLKVLKRLFSVIYNQLEIDGYFQKYFGYFCVDQDYVSGELGYDIESIYFIHLKKEKLYPVNDRIDDYTEDDLFDVLEFLHDYCSKGIEGDYHSWNDCGYHYISFNDNDGKEHFRNQVNPILKDYGSGFEISNDGEILQLAESGLSNLFEADVPSNDKGNITDRIEKAVLKFRRYKSTFDERQDAIRELVDVLEFLRPQAKQHLQSKDESDLFNIANNFGIRHHNEQQKNNYDRAIWHSWMFYHYLSTIHALLRIIKKNK</sequence>
<keyword evidence="2" id="KW-1185">Reference proteome</keyword>
<organism evidence="1 2">
    <name type="scientific">Winogradskyella litorisediminis</name>
    <dbReference type="NCBI Taxonomy" id="1156618"/>
    <lineage>
        <taxon>Bacteria</taxon>
        <taxon>Pseudomonadati</taxon>
        <taxon>Bacteroidota</taxon>
        <taxon>Flavobacteriia</taxon>
        <taxon>Flavobacteriales</taxon>
        <taxon>Flavobacteriaceae</taxon>
        <taxon>Winogradskyella</taxon>
    </lineage>
</organism>
<dbReference type="EMBL" id="JBHTJL010000008">
    <property type="protein sequence ID" value="MFD1062067.1"/>
    <property type="molecule type" value="Genomic_DNA"/>
</dbReference>
<name>A0ABW3N348_9FLAO</name>
<dbReference type="Proteomes" id="UP001597013">
    <property type="component" value="Unassembled WGS sequence"/>
</dbReference>
<accession>A0ABW3N348</accession>
<feature type="non-terminal residue" evidence="1">
    <location>
        <position position="1"/>
    </location>
</feature>
<evidence type="ECO:0000313" key="2">
    <source>
        <dbReference type="Proteomes" id="UP001597013"/>
    </source>
</evidence>
<comment type="caution">
    <text evidence="1">The sequence shown here is derived from an EMBL/GenBank/DDBJ whole genome shotgun (WGS) entry which is preliminary data.</text>
</comment>
<dbReference type="RefSeq" id="WP_386127582.1">
    <property type="nucleotide sequence ID" value="NZ_JBHTJL010000008.1"/>
</dbReference>
<gene>
    <name evidence="1" type="ORF">ACFQ1Q_02315</name>
</gene>